<dbReference type="SUPFAM" id="SSF53756">
    <property type="entry name" value="UDP-Glycosyltransferase/glycogen phosphorylase"/>
    <property type="match status" value="1"/>
</dbReference>
<sequence>MTGEILFLCHRIPFPPDRGDKIRSYHILRRLAEIGPVHVGCFADDDRDLSFAPAMADMTASQCVLKRDRSRVMAGLAGLAKRQSMLVSLFDDPRLHRWVRKTLAERPIAAVMGYSVQMAHFVPDLPEGVRFVMDFVDFDSAKYASYGAAGGGPMGWINRREGRVLLEFERATAARADISAFVSEAEAALFRASSGLDTARVAGMDNGVALEYFDPAADFDAVPQPGGPLIVFTGQMDYRPNIEAVESFARDSLPALRVRHPEACFAIVGRNPSPQVSALSQLPGVVVTGAVPDVRGWLAAADIVVAPLRIARGIQNKVLEAMAMARPIVASPQAAEGIDAQDGVHFLIAADPLEEVDSICALLADPERARRLGDAARSRVEQRYRWDETLKDLPEMLFGPLPAKGILAA</sequence>
<protein>
    <submittedName>
        <fullName evidence="1">TIGR03087 family PEP-CTERM/XrtA system glycosyltransferase</fullName>
    </submittedName>
</protein>
<evidence type="ECO:0000313" key="1">
    <source>
        <dbReference type="EMBL" id="MCK0531726.1"/>
    </source>
</evidence>
<proteinExistence type="predicted"/>
<dbReference type="Proteomes" id="UP001203512">
    <property type="component" value="Unassembled WGS sequence"/>
</dbReference>
<dbReference type="PANTHER" id="PTHR12526:SF600">
    <property type="entry name" value="GLYCOSYL TRANSFERASE GROUP 1"/>
    <property type="match status" value="1"/>
</dbReference>
<reference evidence="1 2" key="1">
    <citation type="submission" date="2022-04" db="EMBL/GenBank/DDBJ databases">
        <authorList>
            <person name="Huq M.A."/>
        </authorList>
    </citation>
    <scope>NUCLEOTIDE SEQUENCE [LARGE SCALE GENOMIC DNA]</scope>
    <source>
        <strain evidence="1 2">MAH-33</strain>
    </source>
</reference>
<dbReference type="NCBIfam" id="TIGR03087">
    <property type="entry name" value="stp1"/>
    <property type="match status" value="1"/>
</dbReference>
<comment type="caution">
    <text evidence="1">The sequence shown here is derived from an EMBL/GenBank/DDBJ whole genome shotgun (WGS) entry which is preliminary data.</text>
</comment>
<dbReference type="CDD" id="cd03801">
    <property type="entry name" value="GT4_PimA-like"/>
    <property type="match status" value="1"/>
</dbReference>
<dbReference type="Gene3D" id="3.40.50.2000">
    <property type="entry name" value="Glycogen Phosphorylase B"/>
    <property type="match status" value="2"/>
</dbReference>
<dbReference type="EMBL" id="JALKHS010000006">
    <property type="protein sequence ID" value="MCK0531726.1"/>
    <property type="molecule type" value="Genomic_DNA"/>
</dbReference>
<dbReference type="RefSeq" id="WP_247231262.1">
    <property type="nucleotide sequence ID" value="NZ_JALKHS010000006.1"/>
</dbReference>
<organism evidence="1 2">
    <name type="scientific">Sphingobium agri</name>
    <dbReference type="NCBI Taxonomy" id="2933566"/>
    <lineage>
        <taxon>Bacteria</taxon>
        <taxon>Pseudomonadati</taxon>
        <taxon>Pseudomonadota</taxon>
        <taxon>Alphaproteobacteria</taxon>
        <taxon>Sphingomonadales</taxon>
        <taxon>Sphingomonadaceae</taxon>
        <taxon>Sphingobium</taxon>
    </lineage>
</organism>
<dbReference type="PANTHER" id="PTHR12526">
    <property type="entry name" value="GLYCOSYLTRANSFERASE"/>
    <property type="match status" value="1"/>
</dbReference>
<keyword evidence="2" id="KW-1185">Reference proteome</keyword>
<accession>A0ABT0DX92</accession>
<gene>
    <name evidence="1" type="ORF">MU848_09060</name>
</gene>
<name>A0ABT0DX92_9SPHN</name>
<dbReference type="InterPro" id="IPR017521">
    <property type="entry name" value="Sugar_tfrase_PEP-CTERM_Stp1"/>
</dbReference>
<evidence type="ECO:0000313" key="2">
    <source>
        <dbReference type="Proteomes" id="UP001203512"/>
    </source>
</evidence>
<dbReference type="Pfam" id="PF13692">
    <property type="entry name" value="Glyco_trans_1_4"/>
    <property type="match status" value="1"/>
</dbReference>